<name>A0A1G7QW53_9RHOB</name>
<dbReference type="InterPro" id="IPR055170">
    <property type="entry name" value="GFO_IDH_MocA-like_dom"/>
</dbReference>
<dbReference type="InterPro" id="IPR036291">
    <property type="entry name" value="NAD(P)-bd_dom_sf"/>
</dbReference>
<evidence type="ECO:0000313" key="5">
    <source>
        <dbReference type="Proteomes" id="UP000182284"/>
    </source>
</evidence>
<dbReference type="Proteomes" id="UP000182284">
    <property type="component" value="Unassembled WGS sequence"/>
</dbReference>
<gene>
    <name evidence="4" type="ORF">SAMN04488117_110100</name>
</gene>
<dbReference type="OrthoDB" id="9815825at2"/>
<evidence type="ECO:0000259" key="2">
    <source>
        <dbReference type="Pfam" id="PF01408"/>
    </source>
</evidence>
<dbReference type="GO" id="GO:0000166">
    <property type="term" value="F:nucleotide binding"/>
    <property type="evidence" value="ECO:0007669"/>
    <property type="project" value="InterPro"/>
</dbReference>
<protein>
    <submittedName>
        <fullName evidence="4">Predicted dehydrogenase</fullName>
    </submittedName>
</protein>
<dbReference type="PANTHER" id="PTHR43818:SF11">
    <property type="entry name" value="BCDNA.GH03377"/>
    <property type="match status" value="1"/>
</dbReference>
<dbReference type="Gene3D" id="3.40.50.720">
    <property type="entry name" value="NAD(P)-binding Rossmann-like Domain"/>
    <property type="match status" value="1"/>
</dbReference>
<proteinExistence type="predicted"/>
<feature type="domain" description="Gfo/Idh/MocA-like oxidoreductase N-terminal" evidence="2">
    <location>
        <begin position="6"/>
        <end position="130"/>
    </location>
</feature>
<feature type="domain" description="GFO/IDH/MocA-like oxidoreductase" evidence="3">
    <location>
        <begin position="138"/>
        <end position="273"/>
    </location>
</feature>
<evidence type="ECO:0000313" key="4">
    <source>
        <dbReference type="EMBL" id="SDG02756.1"/>
    </source>
</evidence>
<dbReference type="EMBL" id="FNBL01000010">
    <property type="protein sequence ID" value="SDG02756.1"/>
    <property type="molecule type" value="Genomic_DNA"/>
</dbReference>
<accession>A0A1G7QW53</accession>
<evidence type="ECO:0000259" key="3">
    <source>
        <dbReference type="Pfam" id="PF22725"/>
    </source>
</evidence>
<reference evidence="4 5" key="1">
    <citation type="submission" date="2016-10" db="EMBL/GenBank/DDBJ databases">
        <authorList>
            <person name="de Groot N.N."/>
        </authorList>
    </citation>
    <scope>NUCLEOTIDE SEQUENCE [LARGE SCALE GENOMIC DNA]</scope>
    <source>
        <strain evidence="4 5">DSM 27375</strain>
    </source>
</reference>
<evidence type="ECO:0000256" key="1">
    <source>
        <dbReference type="ARBA" id="ARBA00023002"/>
    </source>
</evidence>
<dbReference type="InterPro" id="IPR000683">
    <property type="entry name" value="Gfo/Idh/MocA-like_OxRdtase_N"/>
</dbReference>
<dbReference type="Gene3D" id="3.30.360.10">
    <property type="entry name" value="Dihydrodipicolinate Reductase, domain 2"/>
    <property type="match status" value="1"/>
</dbReference>
<dbReference type="RefSeq" id="WP_074646268.1">
    <property type="nucleotide sequence ID" value="NZ_FNBL01000010.1"/>
</dbReference>
<dbReference type="GO" id="GO:0016491">
    <property type="term" value="F:oxidoreductase activity"/>
    <property type="evidence" value="ECO:0007669"/>
    <property type="project" value="UniProtKB-KW"/>
</dbReference>
<dbReference type="Pfam" id="PF22725">
    <property type="entry name" value="GFO_IDH_MocA_C3"/>
    <property type="match status" value="1"/>
</dbReference>
<sequence>MKTLGLALIGTGYMGKAHALAYRAARAVFGDLPEVRLMWLCDQTDDLAHKMADQFGFQHATTDWRAMVRAEEVDIVSITSPNAFHYEMALAAIEAGKHVHCEKPLSLTLDQARAMEEAARKHGVKTMVGYNYTHNPAFRHAQRLIAEGAIGDLVHFRGWVDEDYQADPDLPWSWRATRTQAGLGTLGDLGCHLVSLAYGLMGPIDSLIADTQIIHTTRPVANSDTRAAVENEDTASAIVRFASGAQGTLCTSRSAWGRKNRLDWEVHGTKGMITFAQERLNELQIYQNEGPVAQQGFRTILTGPAHAPYGDFCPAAGHQLGFGDLKTIEVAAFLRWIAGGPQSAPSFTDALPFEAVIHAIDASARSGQRITL</sequence>
<dbReference type="SUPFAM" id="SSF55347">
    <property type="entry name" value="Glyceraldehyde-3-phosphate dehydrogenase-like, C-terminal domain"/>
    <property type="match status" value="1"/>
</dbReference>
<dbReference type="Pfam" id="PF01408">
    <property type="entry name" value="GFO_IDH_MocA"/>
    <property type="match status" value="1"/>
</dbReference>
<dbReference type="InterPro" id="IPR050463">
    <property type="entry name" value="Gfo/Idh/MocA_oxidrdct_glycsds"/>
</dbReference>
<dbReference type="SUPFAM" id="SSF51735">
    <property type="entry name" value="NAD(P)-binding Rossmann-fold domains"/>
    <property type="match status" value="1"/>
</dbReference>
<dbReference type="PANTHER" id="PTHR43818">
    <property type="entry name" value="BCDNA.GH03377"/>
    <property type="match status" value="1"/>
</dbReference>
<organism evidence="4 5">
    <name type="scientific">Celeribacter baekdonensis</name>
    <dbReference type="NCBI Taxonomy" id="875171"/>
    <lineage>
        <taxon>Bacteria</taxon>
        <taxon>Pseudomonadati</taxon>
        <taxon>Pseudomonadota</taxon>
        <taxon>Alphaproteobacteria</taxon>
        <taxon>Rhodobacterales</taxon>
        <taxon>Roseobacteraceae</taxon>
        <taxon>Celeribacter</taxon>
    </lineage>
</organism>
<keyword evidence="1" id="KW-0560">Oxidoreductase</keyword>
<dbReference type="AlphaFoldDB" id="A0A1G7QW53"/>